<evidence type="ECO:0000313" key="2">
    <source>
        <dbReference type="Proteomes" id="UP000265520"/>
    </source>
</evidence>
<proteinExistence type="predicted"/>
<dbReference type="EMBL" id="LXQA010119859">
    <property type="protein sequence ID" value="MCI20441.1"/>
    <property type="molecule type" value="Genomic_DNA"/>
</dbReference>
<dbReference type="AlphaFoldDB" id="A0A392Q7Z5"/>
<comment type="caution">
    <text evidence="1">The sequence shown here is derived from an EMBL/GenBank/DDBJ whole genome shotgun (WGS) entry which is preliminary data.</text>
</comment>
<evidence type="ECO:0000313" key="1">
    <source>
        <dbReference type="EMBL" id="MCI20441.1"/>
    </source>
</evidence>
<keyword evidence="2" id="KW-1185">Reference proteome</keyword>
<accession>A0A392Q7Z5</accession>
<organism evidence="1 2">
    <name type="scientific">Trifolium medium</name>
    <dbReference type="NCBI Taxonomy" id="97028"/>
    <lineage>
        <taxon>Eukaryota</taxon>
        <taxon>Viridiplantae</taxon>
        <taxon>Streptophyta</taxon>
        <taxon>Embryophyta</taxon>
        <taxon>Tracheophyta</taxon>
        <taxon>Spermatophyta</taxon>
        <taxon>Magnoliopsida</taxon>
        <taxon>eudicotyledons</taxon>
        <taxon>Gunneridae</taxon>
        <taxon>Pentapetalae</taxon>
        <taxon>rosids</taxon>
        <taxon>fabids</taxon>
        <taxon>Fabales</taxon>
        <taxon>Fabaceae</taxon>
        <taxon>Papilionoideae</taxon>
        <taxon>50 kb inversion clade</taxon>
        <taxon>NPAAA clade</taxon>
        <taxon>Hologalegina</taxon>
        <taxon>IRL clade</taxon>
        <taxon>Trifolieae</taxon>
        <taxon>Trifolium</taxon>
    </lineage>
</organism>
<dbReference type="Proteomes" id="UP000265520">
    <property type="component" value="Unassembled WGS sequence"/>
</dbReference>
<protein>
    <submittedName>
        <fullName evidence="1">Uncharacterized protein</fullName>
    </submittedName>
</protein>
<name>A0A392Q7Z5_9FABA</name>
<sequence length="46" mass="5325">MGRFQASERVDESISRVQVSLDGRVRFSKDEPWVSDPNRNCADRDL</sequence>
<reference evidence="1 2" key="1">
    <citation type="journal article" date="2018" name="Front. Plant Sci.">
        <title>Red Clover (Trifolium pratense) and Zigzag Clover (T. medium) - A Picture of Genomic Similarities and Differences.</title>
        <authorList>
            <person name="Dluhosova J."/>
            <person name="Istvanek J."/>
            <person name="Nedelnik J."/>
            <person name="Repkova J."/>
        </authorList>
    </citation>
    <scope>NUCLEOTIDE SEQUENCE [LARGE SCALE GENOMIC DNA]</scope>
    <source>
        <strain evidence="2">cv. 10/8</strain>
        <tissue evidence="1">Leaf</tissue>
    </source>
</reference>
<feature type="non-terminal residue" evidence="1">
    <location>
        <position position="46"/>
    </location>
</feature>